<reference evidence="3 4" key="1">
    <citation type="submission" date="2020-02" db="EMBL/GenBank/DDBJ databases">
        <title>Sequencing the genomes of 1000 actinobacteria strains.</title>
        <authorList>
            <person name="Klenk H.-P."/>
        </authorList>
    </citation>
    <scope>NUCLEOTIDE SEQUENCE [LARGE SCALE GENOMIC DNA]</scope>
    <source>
        <strain evidence="3 4">DSM 19609</strain>
    </source>
</reference>
<dbReference type="PRINTS" id="PR01790">
    <property type="entry name" value="SMP30FAMILY"/>
</dbReference>
<gene>
    <name evidence="3" type="ORF">FB473_003090</name>
</gene>
<dbReference type="EMBL" id="JAAMOZ010000003">
    <property type="protein sequence ID" value="NIH58395.1"/>
    <property type="molecule type" value="Genomic_DNA"/>
</dbReference>
<dbReference type="InterPro" id="IPR011042">
    <property type="entry name" value="6-blade_b-propeller_TolB-like"/>
</dbReference>
<dbReference type="PANTHER" id="PTHR10907">
    <property type="entry name" value="REGUCALCIN"/>
    <property type="match status" value="1"/>
</dbReference>
<dbReference type="InterPro" id="IPR013658">
    <property type="entry name" value="SGL"/>
</dbReference>
<name>A0ABX0SMY2_9ACTN</name>
<sequence>MLTRDLWGNARQHTPDYDLLPLPAGTLVEGPLWLPLSGELLWVDIVERIVHIASLEGSGHRQWTLPAEVGFAVTADDGNVLVGQPDGIYHLDLASGRVAPVAHIAEARPGIRINDGKCDRAGRVWFGTMDLKETEPLGSVYRLTPMGAERVFDGVCTSNGLGWSPDDTRMYYTDSGVPRRIFTAEYDLERGEASAERVFLDAFYPGHPDGMCVDAEGCIWGARWQGAAVVRLSPEGEVLDVFHTPMLRPTSCAFVGPDLDELVVTTADWGENPGPHAGMILRFRPGTTGRAETPARLDLVPARP</sequence>
<evidence type="ECO:0000313" key="4">
    <source>
        <dbReference type="Proteomes" id="UP000749311"/>
    </source>
</evidence>
<evidence type="ECO:0000313" key="3">
    <source>
        <dbReference type="EMBL" id="NIH58395.1"/>
    </source>
</evidence>
<evidence type="ECO:0000259" key="2">
    <source>
        <dbReference type="Pfam" id="PF08450"/>
    </source>
</evidence>
<dbReference type="PANTHER" id="PTHR10907:SF47">
    <property type="entry name" value="REGUCALCIN"/>
    <property type="match status" value="1"/>
</dbReference>
<feature type="domain" description="SMP-30/Gluconolactonase/LRE-like region" evidence="2">
    <location>
        <begin position="29"/>
        <end position="267"/>
    </location>
</feature>
<dbReference type="Gene3D" id="2.120.10.30">
    <property type="entry name" value="TolB, C-terminal domain"/>
    <property type="match status" value="1"/>
</dbReference>
<protein>
    <submittedName>
        <fullName evidence="3">Sugar lactone lactonase YvrE</fullName>
    </submittedName>
</protein>
<dbReference type="InterPro" id="IPR005511">
    <property type="entry name" value="SMP-30"/>
</dbReference>
<evidence type="ECO:0000256" key="1">
    <source>
        <dbReference type="ARBA" id="ARBA00008853"/>
    </source>
</evidence>
<accession>A0ABX0SMY2</accession>
<proteinExistence type="inferred from homology"/>
<dbReference type="RefSeq" id="WP_167170712.1">
    <property type="nucleotide sequence ID" value="NZ_BAAAOO010000004.1"/>
</dbReference>
<comment type="caution">
    <text evidence="3">The sequence shown here is derived from an EMBL/GenBank/DDBJ whole genome shotgun (WGS) entry which is preliminary data.</text>
</comment>
<comment type="similarity">
    <text evidence="1">Belongs to the SMP-30/CGR1 family.</text>
</comment>
<dbReference type="Proteomes" id="UP000749311">
    <property type="component" value="Unassembled WGS sequence"/>
</dbReference>
<organism evidence="3 4">
    <name type="scientific">Brooklawnia cerclae</name>
    <dbReference type="NCBI Taxonomy" id="349934"/>
    <lineage>
        <taxon>Bacteria</taxon>
        <taxon>Bacillati</taxon>
        <taxon>Actinomycetota</taxon>
        <taxon>Actinomycetes</taxon>
        <taxon>Propionibacteriales</taxon>
        <taxon>Propionibacteriaceae</taxon>
        <taxon>Brooklawnia</taxon>
    </lineage>
</organism>
<dbReference type="SUPFAM" id="SSF63829">
    <property type="entry name" value="Calcium-dependent phosphotriesterase"/>
    <property type="match status" value="1"/>
</dbReference>
<keyword evidence="4" id="KW-1185">Reference proteome</keyword>
<dbReference type="Pfam" id="PF08450">
    <property type="entry name" value="SGL"/>
    <property type="match status" value="1"/>
</dbReference>